<dbReference type="InterPro" id="IPR025887">
    <property type="entry name" value="Glyco_hydro_31_N_dom"/>
</dbReference>
<keyword evidence="2" id="KW-0326">Glycosidase</keyword>
<dbReference type="PANTHER" id="PTHR43863">
    <property type="entry name" value="HYDROLASE, PUTATIVE (AFU_ORTHOLOGUE AFUA_1G03140)-RELATED"/>
    <property type="match status" value="1"/>
</dbReference>
<dbReference type="SUPFAM" id="SSF51445">
    <property type="entry name" value="(Trans)glycosidases"/>
    <property type="match status" value="1"/>
</dbReference>
<dbReference type="InterPro" id="IPR000322">
    <property type="entry name" value="Glyco_hydro_31_TIM"/>
</dbReference>
<dbReference type="Gene3D" id="2.60.40.1760">
    <property type="entry name" value="glycosyl hydrolase (family 31)"/>
    <property type="match status" value="1"/>
</dbReference>
<evidence type="ECO:0000259" key="4">
    <source>
        <dbReference type="Pfam" id="PF13802"/>
    </source>
</evidence>
<dbReference type="GeneID" id="14212166"/>
<protein>
    <submittedName>
        <fullName evidence="6">Family 31 glycosyl hydrolase, alpha-glucosidase</fullName>
    </submittedName>
</protein>
<dbReference type="SUPFAM" id="SSF51011">
    <property type="entry name" value="Glycosyl hydrolase domain"/>
    <property type="match status" value="1"/>
</dbReference>
<accession>L0AB52</accession>
<evidence type="ECO:0000313" key="6">
    <source>
        <dbReference type="EMBL" id="AFZ70644.1"/>
    </source>
</evidence>
<dbReference type="STRING" id="1056495.Calag_0906"/>
<gene>
    <name evidence="6" type="ordered locus">Calag_0906</name>
</gene>
<dbReference type="PANTHER" id="PTHR43863:SF2">
    <property type="entry name" value="MALTASE-GLUCOAMYLASE"/>
    <property type="match status" value="1"/>
</dbReference>
<feature type="domain" description="Glycoside hydrolase family 31 N-terminal" evidence="4">
    <location>
        <begin position="62"/>
        <end position="197"/>
    </location>
</feature>
<dbReference type="Gene3D" id="2.60.40.1180">
    <property type="entry name" value="Golgi alpha-mannosidase II"/>
    <property type="match status" value="1"/>
</dbReference>
<comment type="similarity">
    <text evidence="1 2">Belongs to the glycosyl hydrolase 31 family.</text>
</comment>
<dbReference type="Pfam" id="PF01055">
    <property type="entry name" value="Glyco_hydro_31_2nd"/>
    <property type="match status" value="1"/>
</dbReference>
<dbReference type="Gene3D" id="3.20.20.80">
    <property type="entry name" value="Glycosidases"/>
    <property type="match status" value="1"/>
</dbReference>
<dbReference type="InterPro" id="IPR051816">
    <property type="entry name" value="Glycosyl_Hydrolase_31"/>
</dbReference>
<dbReference type="InParanoid" id="L0AB52"/>
<proteinExistence type="inferred from homology"/>
<dbReference type="GO" id="GO:0005975">
    <property type="term" value="P:carbohydrate metabolic process"/>
    <property type="evidence" value="ECO:0007669"/>
    <property type="project" value="InterPro"/>
</dbReference>
<evidence type="ECO:0000259" key="5">
    <source>
        <dbReference type="Pfam" id="PF21365"/>
    </source>
</evidence>
<dbReference type="Proteomes" id="UP000010469">
    <property type="component" value="Chromosome"/>
</dbReference>
<dbReference type="eggNOG" id="arCOG03663">
    <property type="taxonomic scope" value="Archaea"/>
</dbReference>
<organism evidence="6 7">
    <name type="scientific">Caldisphaera lagunensis (strain DSM 15908 / JCM 11604 / ANMR 0165 / IC-154)</name>
    <dbReference type="NCBI Taxonomy" id="1056495"/>
    <lineage>
        <taxon>Archaea</taxon>
        <taxon>Thermoproteota</taxon>
        <taxon>Thermoprotei</taxon>
        <taxon>Acidilobales</taxon>
        <taxon>Caldisphaeraceae</taxon>
        <taxon>Caldisphaera</taxon>
    </lineage>
</organism>
<dbReference type="GO" id="GO:0004553">
    <property type="term" value="F:hydrolase activity, hydrolyzing O-glycosyl compounds"/>
    <property type="evidence" value="ECO:0007669"/>
    <property type="project" value="InterPro"/>
</dbReference>
<evidence type="ECO:0000256" key="2">
    <source>
        <dbReference type="RuleBase" id="RU361185"/>
    </source>
</evidence>
<dbReference type="InterPro" id="IPR017853">
    <property type="entry name" value="GH"/>
</dbReference>
<keyword evidence="7" id="KW-1185">Reference proteome</keyword>
<reference evidence="7" key="1">
    <citation type="submission" date="2012-03" db="EMBL/GenBank/DDBJ databases">
        <title>Complete genome of Caldisphaera lagunensis DSM 15908.</title>
        <authorList>
            <person name="Lucas S."/>
            <person name="Copeland A."/>
            <person name="Lapidus A."/>
            <person name="Glavina del Rio T."/>
            <person name="Dalin E."/>
            <person name="Tice H."/>
            <person name="Bruce D."/>
            <person name="Goodwin L."/>
            <person name="Pitluck S."/>
            <person name="Peters L."/>
            <person name="Mikhailova N."/>
            <person name="Teshima H."/>
            <person name="Kyrpides N."/>
            <person name="Mavromatis K."/>
            <person name="Ivanova N."/>
            <person name="Brettin T."/>
            <person name="Detter J.C."/>
            <person name="Han C."/>
            <person name="Larimer F."/>
            <person name="Land M."/>
            <person name="Hauser L."/>
            <person name="Markowitz V."/>
            <person name="Cheng J.-F."/>
            <person name="Hugenholtz P."/>
            <person name="Woyke T."/>
            <person name="Wu D."/>
            <person name="Spring S."/>
            <person name="Schroeder M."/>
            <person name="Brambilla E."/>
            <person name="Klenk H.-P."/>
            <person name="Eisen J.A."/>
        </authorList>
    </citation>
    <scope>NUCLEOTIDE SEQUENCE [LARGE SCALE GENOMIC DNA]</scope>
    <source>
        <strain evidence="7">DSM 15908 / JCM 11604 / IC-154</strain>
    </source>
</reference>
<feature type="domain" description="Glycoside hydrolase family 31 TIM barrel" evidence="3">
    <location>
        <begin position="241"/>
        <end position="549"/>
    </location>
</feature>
<dbReference type="InterPro" id="IPR011013">
    <property type="entry name" value="Gal_mutarotase_sf_dom"/>
</dbReference>
<dbReference type="Pfam" id="PF13802">
    <property type="entry name" value="Gal_mutarotas_2"/>
    <property type="match status" value="1"/>
</dbReference>
<dbReference type="Pfam" id="PF21365">
    <property type="entry name" value="Glyco_hydro_31_3rd"/>
    <property type="match status" value="1"/>
</dbReference>
<dbReference type="EMBL" id="CP003378">
    <property type="protein sequence ID" value="AFZ70644.1"/>
    <property type="molecule type" value="Genomic_DNA"/>
</dbReference>
<dbReference type="KEGG" id="clg:Calag_0906"/>
<dbReference type="SUPFAM" id="SSF74650">
    <property type="entry name" value="Galactose mutarotase-like"/>
    <property type="match status" value="1"/>
</dbReference>
<dbReference type="GO" id="GO:0030246">
    <property type="term" value="F:carbohydrate binding"/>
    <property type="evidence" value="ECO:0007669"/>
    <property type="project" value="InterPro"/>
</dbReference>
<dbReference type="OrthoDB" id="27033at2157"/>
<sequence>MATLKFDETKFKPISFHPYEKRFFKDGCIYSDYGKICFSLVDKGIIRIGNNIEGNTNETFITNGFKISILPKLTIYNNEKILEEWGTGEKEGDRSWFDPLFDPELMGENKSTITTGLLTCKDGKTCYSFALSLSPNEPIYGLGEHFGHLNKRGFDFITWAADMPSTPNYATYIPIPFIWSPKGWAILINTSSPVYFDLGKASYDRLLIITRGYFDAYLFLGNVKELFKSLYKIAGKPSNELPKWSFGFWQSKCAYKTQEEVLNVSKELRNRGYPGDVIHIDPPWEGNWDKYGCDTIDLEWDEKAFPNPEEMIKKLHEMGFKLSLWINPYIEPETKLWEAMKNKLMKSKNGGKAVPLADCQTIEKAGIPDLFDKEGFETFKNILKEKVLKYADVIKADYGEGVPYDAISNGLSGEELHNLFSLYYMKAVYDATKETKGYGIVWGRSGYTGVWQYPLQWGGDTPSSWEGLRQAIRGLLSFHSSGSMFASFDVGGFIGKPSEELYIRWLQAGIMVSHVRAHGNSEREPWKYNEEITKKILKLRYKLLPYIYSESIRSVKEEIPLIRPLFFENHNDPNTYNIDDEYYFGKSLLVAPITQEGNRRKVYLPSGEYFEFFSDKIYEGNKWYDLTYDLDKFPLFVKYNSIIPMLSKEISYIEDKKYFDELEFHVYGKDAEMDYYDYEVEAKIVCKNGECNVYNLPKVNYKFIFH</sequence>
<dbReference type="InterPro" id="IPR013780">
    <property type="entry name" value="Glyco_hydro_b"/>
</dbReference>
<evidence type="ECO:0000256" key="1">
    <source>
        <dbReference type="ARBA" id="ARBA00007806"/>
    </source>
</evidence>
<dbReference type="RefSeq" id="WP_015232541.1">
    <property type="nucleotide sequence ID" value="NC_019791.1"/>
</dbReference>
<evidence type="ECO:0000313" key="7">
    <source>
        <dbReference type="Proteomes" id="UP000010469"/>
    </source>
</evidence>
<keyword evidence="2 6" id="KW-0378">Hydrolase</keyword>
<dbReference type="HOGENOM" id="CLU_000631_7_2_2"/>
<dbReference type="InterPro" id="IPR048395">
    <property type="entry name" value="Glyco_hydro_31_C"/>
</dbReference>
<dbReference type="AlphaFoldDB" id="L0AB52"/>
<name>L0AB52_CALLD</name>
<dbReference type="CDD" id="cd14752">
    <property type="entry name" value="GH31_N"/>
    <property type="match status" value="1"/>
</dbReference>
<feature type="domain" description="Glycosyl hydrolase family 31 C-terminal" evidence="5">
    <location>
        <begin position="559"/>
        <end position="643"/>
    </location>
</feature>
<evidence type="ECO:0000259" key="3">
    <source>
        <dbReference type="Pfam" id="PF01055"/>
    </source>
</evidence>